<proteinExistence type="predicted"/>
<dbReference type="AlphaFoldDB" id="A0A418WMA2"/>
<name>A0A418WMA2_9SPHN</name>
<dbReference type="Proteomes" id="UP000286100">
    <property type="component" value="Unassembled WGS sequence"/>
</dbReference>
<keyword evidence="3" id="KW-1185">Reference proteome</keyword>
<keyword evidence="1" id="KW-0472">Membrane</keyword>
<evidence type="ECO:0000256" key="1">
    <source>
        <dbReference type="SAM" id="Phobius"/>
    </source>
</evidence>
<evidence type="ECO:0000313" key="2">
    <source>
        <dbReference type="EMBL" id="RJF91128.1"/>
    </source>
</evidence>
<dbReference type="InterPro" id="IPR001969">
    <property type="entry name" value="Aspartic_peptidase_AS"/>
</dbReference>
<dbReference type="SUPFAM" id="SSF50630">
    <property type="entry name" value="Acid proteases"/>
    <property type="match status" value="1"/>
</dbReference>
<keyword evidence="2" id="KW-0378">Hydrolase</keyword>
<protein>
    <submittedName>
        <fullName evidence="2">TIGR02281 family clan AA aspartic protease</fullName>
        <ecNumber evidence="2">3.4.23.-</ecNumber>
    </submittedName>
</protein>
<keyword evidence="2" id="KW-0645">Protease</keyword>
<keyword evidence="1" id="KW-0812">Transmembrane</keyword>
<dbReference type="PROSITE" id="PS00141">
    <property type="entry name" value="ASP_PROTEASE"/>
    <property type="match status" value="1"/>
</dbReference>
<comment type="caution">
    <text evidence="2">The sequence shown here is derived from an EMBL/GenBank/DDBJ whole genome shotgun (WGS) entry which is preliminary data.</text>
</comment>
<dbReference type="Pfam" id="PF13975">
    <property type="entry name" value="gag-asp_proteas"/>
    <property type="match status" value="1"/>
</dbReference>
<dbReference type="InterPro" id="IPR011969">
    <property type="entry name" value="Clan_AA_Asp_peptidase_C"/>
</dbReference>
<gene>
    <name evidence="2" type="ORF">D3876_13425</name>
</gene>
<accession>A0A418WMA2</accession>
<evidence type="ECO:0000313" key="3">
    <source>
        <dbReference type="Proteomes" id="UP000286100"/>
    </source>
</evidence>
<dbReference type="InterPro" id="IPR034122">
    <property type="entry name" value="Retropepsin-like_bacterial"/>
</dbReference>
<dbReference type="GO" id="GO:0004190">
    <property type="term" value="F:aspartic-type endopeptidase activity"/>
    <property type="evidence" value="ECO:0007669"/>
    <property type="project" value="InterPro"/>
</dbReference>
<dbReference type="CDD" id="cd05483">
    <property type="entry name" value="retropepsin_like_bacteria"/>
    <property type="match status" value="1"/>
</dbReference>
<dbReference type="EMBL" id="QYUM01000003">
    <property type="protein sequence ID" value="RJF91128.1"/>
    <property type="molecule type" value="Genomic_DNA"/>
</dbReference>
<dbReference type="GO" id="GO:0006508">
    <property type="term" value="P:proteolysis"/>
    <property type="evidence" value="ECO:0007669"/>
    <property type="project" value="UniProtKB-KW"/>
</dbReference>
<organism evidence="2 3">
    <name type="scientific">Sphingomonas cavernae</name>
    <dbReference type="NCBI Taxonomy" id="2320861"/>
    <lineage>
        <taxon>Bacteria</taxon>
        <taxon>Pseudomonadati</taxon>
        <taxon>Pseudomonadota</taxon>
        <taxon>Alphaproteobacteria</taxon>
        <taxon>Sphingomonadales</taxon>
        <taxon>Sphingomonadaceae</taxon>
        <taxon>Sphingomonas</taxon>
    </lineage>
</organism>
<feature type="transmembrane region" description="Helical" evidence="1">
    <location>
        <begin position="36"/>
        <end position="53"/>
    </location>
</feature>
<dbReference type="OrthoDB" id="7595324at2"/>
<feature type="transmembrane region" description="Helical" evidence="1">
    <location>
        <begin position="6"/>
        <end position="24"/>
    </location>
</feature>
<keyword evidence="1" id="KW-1133">Transmembrane helix</keyword>
<sequence>MTDDQSINLIWGIGALVLVGSSLLARRLPLKSTFKIVLGWVAIFAALFVLFAFRHQIGVAWSEIKLSALGQHSEAPGAPLRIAMAEDGHFWANGTINGRPVRFLIDSGATITALSRATAEAAGVDIDDGGFPVVVETANGTVEARRGRIGVLEVGSIVRKDIGATVSPELGEMNLLGMNFLSTLKSWRVEGTTLVLEP</sequence>
<dbReference type="Gene3D" id="2.40.70.10">
    <property type="entry name" value="Acid Proteases"/>
    <property type="match status" value="1"/>
</dbReference>
<dbReference type="EC" id="3.4.23.-" evidence="2"/>
<reference evidence="2 3" key="1">
    <citation type="submission" date="2018-09" db="EMBL/GenBank/DDBJ databases">
        <authorList>
            <person name="Zhu H."/>
        </authorList>
    </citation>
    <scope>NUCLEOTIDE SEQUENCE [LARGE SCALE GENOMIC DNA]</scope>
    <source>
        <strain evidence="2 3">K2R01-6</strain>
    </source>
</reference>
<dbReference type="RefSeq" id="WP_119762934.1">
    <property type="nucleotide sequence ID" value="NZ_QYUM01000003.1"/>
</dbReference>
<dbReference type="InterPro" id="IPR021109">
    <property type="entry name" value="Peptidase_aspartic_dom_sf"/>
</dbReference>
<dbReference type="NCBIfam" id="TIGR02281">
    <property type="entry name" value="clan_AA_DTGA"/>
    <property type="match status" value="1"/>
</dbReference>